<organism evidence="2 3">
    <name type="scientific">Plakobranchus ocellatus</name>
    <dbReference type="NCBI Taxonomy" id="259542"/>
    <lineage>
        <taxon>Eukaryota</taxon>
        <taxon>Metazoa</taxon>
        <taxon>Spiralia</taxon>
        <taxon>Lophotrochozoa</taxon>
        <taxon>Mollusca</taxon>
        <taxon>Gastropoda</taxon>
        <taxon>Heterobranchia</taxon>
        <taxon>Euthyneura</taxon>
        <taxon>Panpulmonata</taxon>
        <taxon>Sacoglossa</taxon>
        <taxon>Placobranchoidea</taxon>
        <taxon>Plakobranchidae</taxon>
        <taxon>Plakobranchus</taxon>
    </lineage>
</organism>
<dbReference type="Proteomes" id="UP000735302">
    <property type="component" value="Unassembled WGS sequence"/>
</dbReference>
<dbReference type="EMBL" id="BLXT01001930">
    <property type="protein sequence ID" value="GFN89362.1"/>
    <property type="molecule type" value="Genomic_DNA"/>
</dbReference>
<name>A0AAV3Z4I8_9GAST</name>
<evidence type="ECO:0000256" key="1">
    <source>
        <dbReference type="SAM" id="MobiDB-lite"/>
    </source>
</evidence>
<gene>
    <name evidence="2" type="ORF">PoB_001586800</name>
</gene>
<evidence type="ECO:0000313" key="3">
    <source>
        <dbReference type="Proteomes" id="UP000735302"/>
    </source>
</evidence>
<proteinExistence type="predicted"/>
<sequence>MQEVGLMKGRIREEGGGKLRSLLEARAEDALTLTTIEVPLAFLITNQYAEKSGRPVDLEYRSGPITGSGECGDLALTSVGLRSEKTRLVLDMERTLINHLTKETTMLRRNKATCGPFLDPSAIAGPHLRLLQSKTQQQQQQQQQQGISTATADDKADSS</sequence>
<accession>A0AAV3Z4I8</accession>
<feature type="region of interest" description="Disordered" evidence="1">
    <location>
        <begin position="132"/>
        <end position="159"/>
    </location>
</feature>
<protein>
    <submittedName>
        <fullName evidence="2">Uncharacterized protein</fullName>
    </submittedName>
</protein>
<comment type="caution">
    <text evidence="2">The sequence shown here is derived from an EMBL/GenBank/DDBJ whole genome shotgun (WGS) entry which is preliminary data.</text>
</comment>
<reference evidence="2 3" key="1">
    <citation type="journal article" date="2021" name="Elife">
        <title>Chloroplast acquisition without the gene transfer in kleptoplastic sea slugs, Plakobranchus ocellatus.</title>
        <authorList>
            <person name="Maeda T."/>
            <person name="Takahashi S."/>
            <person name="Yoshida T."/>
            <person name="Shimamura S."/>
            <person name="Takaki Y."/>
            <person name="Nagai Y."/>
            <person name="Toyoda A."/>
            <person name="Suzuki Y."/>
            <person name="Arimoto A."/>
            <person name="Ishii H."/>
            <person name="Satoh N."/>
            <person name="Nishiyama T."/>
            <person name="Hasebe M."/>
            <person name="Maruyama T."/>
            <person name="Minagawa J."/>
            <person name="Obokata J."/>
            <person name="Shigenobu S."/>
        </authorList>
    </citation>
    <scope>NUCLEOTIDE SEQUENCE [LARGE SCALE GENOMIC DNA]</scope>
</reference>
<evidence type="ECO:0000313" key="2">
    <source>
        <dbReference type="EMBL" id="GFN89362.1"/>
    </source>
</evidence>
<dbReference type="AlphaFoldDB" id="A0AAV3Z4I8"/>
<feature type="compositionally biased region" description="Low complexity" evidence="1">
    <location>
        <begin position="136"/>
        <end position="145"/>
    </location>
</feature>
<keyword evidence="3" id="KW-1185">Reference proteome</keyword>